<dbReference type="PANTHER" id="PTHR21055:SF3">
    <property type="entry name" value="PROTEIN PHOSPHATASE 1 REGULATORY SUBUNIT 36"/>
    <property type="match status" value="1"/>
</dbReference>
<accession>A0A1A9Z5E3</accession>
<reference evidence="2" key="1">
    <citation type="submission" date="2014-03" db="EMBL/GenBank/DDBJ databases">
        <authorList>
            <person name="Aksoy S."/>
            <person name="Warren W."/>
            <person name="Wilson R.K."/>
        </authorList>
    </citation>
    <scope>NUCLEOTIDE SEQUENCE [LARGE SCALE GENOMIC DNA]</scope>
    <source>
        <strain evidence="2">IAEA</strain>
    </source>
</reference>
<dbReference type="PANTHER" id="PTHR21055">
    <property type="entry name" value="PROTEIN PHOSPHATASE 1 REGULATORY SUBUNIT 36"/>
    <property type="match status" value="1"/>
</dbReference>
<reference evidence="1" key="2">
    <citation type="submission" date="2020-05" db="UniProtKB">
        <authorList>
            <consortium name="EnsemblMetazoa"/>
        </authorList>
    </citation>
    <scope>IDENTIFICATION</scope>
    <source>
        <strain evidence="1">IAEA</strain>
    </source>
</reference>
<dbReference type="Pfam" id="PF14895">
    <property type="entry name" value="PPPI_inhib"/>
    <property type="match status" value="3"/>
</dbReference>
<dbReference type="Proteomes" id="UP000092445">
    <property type="component" value="Unassembled WGS sequence"/>
</dbReference>
<dbReference type="InterPro" id="IPR026142">
    <property type="entry name" value="Pro_pase_1_reg_su_36"/>
</dbReference>
<dbReference type="AlphaFoldDB" id="A0A1A9Z5E3"/>
<protein>
    <submittedName>
        <fullName evidence="1">Uncharacterized protein</fullName>
    </submittedName>
</protein>
<name>A0A1A9Z5E3_GLOPL</name>
<proteinExistence type="predicted"/>
<dbReference type="VEuPathDB" id="VectorBase:GPAI004419"/>
<dbReference type="GO" id="GO:0019902">
    <property type="term" value="F:phosphatase binding"/>
    <property type="evidence" value="ECO:0007669"/>
    <property type="project" value="InterPro"/>
</dbReference>
<evidence type="ECO:0000313" key="2">
    <source>
        <dbReference type="Proteomes" id="UP000092445"/>
    </source>
</evidence>
<organism evidence="1 2">
    <name type="scientific">Glossina pallidipes</name>
    <name type="common">Tsetse fly</name>
    <dbReference type="NCBI Taxonomy" id="7398"/>
    <lineage>
        <taxon>Eukaryota</taxon>
        <taxon>Metazoa</taxon>
        <taxon>Ecdysozoa</taxon>
        <taxon>Arthropoda</taxon>
        <taxon>Hexapoda</taxon>
        <taxon>Insecta</taxon>
        <taxon>Pterygota</taxon>
        <taxon>Neoptera</taxon>
        <taxon>Endopterygota</taxon>
        <taxon>Diptera</taxon>
        <taxon>Brachycera</taxon>
        <taxon>Muscomorpha</taxon>
        <taxon>Hippoboscoidea</taxon>
        <taxon>Glossinidae</taxon>
        <taxon>Glossina</taxon>
    </lineage>
</organism>
<keyword evidence="2" id="KW-1185">Reference proteome</keyword>
<sequence length="1256" mass="148718">MIRVSKDFFVPKYVNGRFTWNAEKERIQFDSREKAVKEAENTQFIVTNGYKFASSMNQREESIFRKEFQRSENSYDADVVLIQDIKNVVTFLAPRDVITRDFLLFLNSDSVNLLLRAMILYFENFLKLAEFILIRRDDICGENAQTESEESIKLKRVFSEHLSQYRILIAREYSKIVLCSGDLKPFYHVVPVANVSMTKRDQNIHELFLAFCIQIVWIAMHRRCFNLIETEINRLFRSEHFQLRRSKTQFTKAEARLLYGKNYRRCNYRAQNSPLIQELTNVEKHNLPILWLGKRKYRGTDLRIMQLELEFIVPSCHLTLIDSSRGILGHPKILYNTLLRLDWEKVRTQNFTKGDDPYRLIRQPYLELPHLDEEKIRKLSKTYATDCELTGLSRNKWTQATFKKWADDFVPRYVNGHWIWNEENETFKFNSRNEATKNAAKEEFVVTGGYKFLASLNQLEELIFRQDYQRSPKSFDADVVTSHDVLNLVTFLAPDEMMNKTFLQLINTFAVRHLLKALILYFSYFLKVVEYILIRRDEKTSTLPSNENAQIQVVLSSHLTQYRLLVARAYSTIIKGEGDVGKFHHVQPLIKISRATSDRTMHEQLLAFCTQFIWITMHRRSYDIIDFEMNRLFRSEHFKLTRNEKIRFTGTEARLLYGKYYRRRNYRNQSSPLIQEIINVEKHNLPILWLGKRKYRGTDLRIKAIEIEFIVNTAQSGIISATHGILGHPRHLYNTLLEPDWEAIRFSNYSKDYDPHYIVTQPSLKIPDMNEEEIRKLSETYESDYTLATHTEFWSDEQINKWMRRSRTQGTVIDIWTRCSIEIADKSHSLSMIDMLQRYVITNLLHKKKPRPSTTYDSDSILIEDVKNVVAFLAPATVMTASLIDFINTETANAFLKTLIMYFEYYLKIVELILIRRDELATEDAQILSTEDTDVRRVYSAHLQQYRLLLAREYSRIILGDGDVKKFYHLRPIVNISKSATDKHFHESLLAFCTQAIWITMHRRAYDVIDMEMNRLFRSEHFKLTRYPRLEFNKPESQMLYGPNYKRTNYRTQCSPLVQELNNVSQHNLPILSIGKHKYYGTDLRIKQLEMEFLVDVAQLVLVGLSFGILGHPKELYSTHLKLDWEKVRKHNFSKSYDPYGIFTQPHLKTPNLNEEKLRLYAETYKPNFDVKCQIELWTPEMVRKWKIRDKFIRQFKAKGAFTDIWSKCSKELADTSYELDVEEIVKKFIADKTKHRKLRQKEISVKAKQLLSDNK</sequence>
<evidence type="ECO:0000313" key="1">
    <source>
        <dbReference type="EnsemblMetazoa" id="GPAI004419-PA"/>
    </source>
</evidence>
<dbReference type="EnsemblMetazoa" id="GPAI004419-RA">
    <property type="protein sequence ID" value="GPAI004419-PA"/>
    <property type="gene ID" value="GPAI004419"/>
</dbReference>